<dbReference type="PRINTS" id="PR00111">
    <property type="entry name" value="ABHYDROLASE"/>
</dbReference>
<dbReference type="AlphaFoldDB" id="A0A4R3PTF2"/>
<proteinExistence type="predicted"/>
<dbReference type="GO" id="GO:0016020">
    <property type="term" value="C:membrane"/>
    <property type="evidence" value="ECO:0007669"/>
    <property type="project" value="TreeGrafter"/>
</dbReference>
<dbReference type="GO" id="GO:0016787">
    <property type="term" value="F:hydrolase activity"/>
    <property type="evidence" value="ECO:0007669"/>
    <property type="project" value="UniProtKB-KW"/>
</dbReference>
<dbReference type="InterPro" id="IPR050266">
    <property type="entry name" value="AB_hydrolase_sf"/>
</dbReference>
<evidence type="ECO:0000313" key="4">
    <source>
        <dbReference type="EMBL" id="UWU19145.1"/>
    </source>
</evidence>
<reference evidence="4" key="2">
    <citation type="submission" date="2022-09" db="EMBL/GenBank/DDBJ databases">
        <title>Australian commercial rhizobial inoculants.</title>
        <authorList>
            <person name="Kohlmeier M.G."/>
            <person name="O'Hara G.W."/>
            <person name="Colombi E."/>
            <person name="Ramsay J.P."/>
            <person name="Terpolilli J."/>
        </authorList>
    </citation>
    <scope>NUCLEOTIDE SEQUENCE</scope>
    <source>
        <strain evidence="4">WSM1592</strain>
        <plasmid evidence="4">pWSM1592_2</plasmid>
    </source>
</reference>
<dbReference type="PANTHER" id="PTHR43798">
    <property type="entry name" value="MONOACYLGLYCEROL LIPASE"/>
    <property type="match status" value="1"/>
</dbReference>
<dbReference type="Pfam" id="PF12697">
    <property type="entry name" value="Abhydrolase_6"/>
    <property type="match status" value="1"/>
</dbReference>
<dbReference type="Proteomes" id="UP001060123">
    <property type="component" value="Plasmid pWSM1592_2"/>
</dbReference>
<dbReference type="Proteomes" id="UP000294576">
    <property type="component" value="Unassembled WGS sequence"/>
</dbReference>
<dbReference type="InterPro" id="IPR029058">
    <property type="entry name" value="AB_hydrolase_fold"/>
</dbReference>
<organism evidence="3 5">
    <name type="scientific">Rhizobium sullae</name>
    <name type="common">Rhizobium hedysari</name>
    <dbReference type="NCBI Taxonomy" id="50338"/>
    <lineage>
        <taxon>Bacteria</taxon>
        <taxon>Pseudomonadati</taxon>
        <taxon>Pseudomonadota</taxon>
        <taxon>Alphaproteobacteria</taxon>
        <taxon>Hyphomicrobiales</taxon>
        <taxon>Rhizobiaceae</taxon>
        <taxon>Rhizobium/Agrobacterium group</taxon>
        <taxon>Rhizobium</taxon>
    </lineage>
</organism>
<dbReference type="Gene3D" id="3.40.50.1820">
    <property type="entry name" value="alpha/beta hydrolase"/>
    <property type="match status" value="1"/>
</dbReference>
<keyword evidence="4" id="KW-0614">Plasmid</keyword>
<protein>
    <submittedName>
        <fullName evidence="4">Alpha/beta hydrolase</fullName>
    </submittedName>
    <submittedName>
        <fullName evidence="3">Pimeloyl-ACP methyl ester carboxylesterase</fullName>
    </submittedName>
</protein>
<evidence type="ECO:0000256" key="1">
    <source>
        <dbReference type="ARBA" id="ARBA00022801"/>
    </source>
</evidence>
<keyword evidence="6" id="KW-1185">Reference proteome</keyword>
<feature type="domain" description="AB hydrolase-1" evidence="2">
    <location>
        <begin position="23"/>
        <end position="249"/>
    </location>
</feature>
<dbReference type="OrthoDB" id="5491135at2"/>
<evidence type="ECO:0000313" key="5">
    <source>
        <dbReference type="Proteomes" id="UP000294576"/>
    </source>
</evidence>
<evidence type="ECO:0000259" key="2">
    <source>
        <dbReference type="Pfam" id="PF12697"/>
    </source>
</evidence>
<dbReference type="SUPFAM" id="SSF53474">
    <property type="entry name" value="alpha/beta-Hydrolases"/>
    <property type="match status" value="1"/>
</dbReference>
<keyword evidence="1 4" id="KW-0378">Hydrolase</keyword>
<dbReference type="RefSeq" id="WP_027511293.1">
    <property type="nucleotide sequence ID" value="NZ_CP104145.1"/>
</dbReference>
<dbReference type="InterPro" id="IPR000073">
    <property type="entry name" value="AB_hydrolase_1"/>
</dbReference>
<name>A0A4R3PTF2_RHISU</name>
<dbReference type="EMBL" id="CP104145">
    <property type="protein sequence ID" value="UWU19145.1"/>
    <property type="molecule type" value="Genomic_DNA"/>
</dbReference>
<evidence type="ECO:0000313" key="3">
    <source>
        <dbReference type="EMBL" id="TCU07585.1"/>
    </source>
</evidence>
<accession>A0A4R3PTF2</accession>
<dbReference type="EMBL" id="SMBH01000029">
    <property type="protein sequence ID" value="TCU07585.1"/>
    <property type="molecule type" value="Genomic_DNA"/>
</dbReference>
<geneLocation type="plasmid" evidence="4 6">
    <name>pWSM1592_2</name>
</geneLocation>
<evidence type="ECO:0000313" key="6">
    <source>
        <dbReference type="Proteomes" id="UP001060123"/>
    </source>
</evidence>
<gene>
    <name evidence="3" type="ORF">EV132_12928</name>
    <name evidence="4" type="ORF">N2599_35630</name>
</gene>
<sequence length="276" mass="29605">MMHIETMMIGDTVVQLSGAGSPLVFVHGFTTTAEFWREQVEAFSSRYRVIRINLPGHGVSPRPDGRSYTIPAFANDILAVYRALEIDEAILVGLSMGGTVVQSFTLSHPERVRALVLVGATPHGLGEDVNVDNVLMAIDDLGVVQASQNVIDRSFGSSASRELVEFARQEVAQTPAFVAREAIASLNASDSRANLRDIGVPTLVVVGNEDIITPPGESVILAEGIPEGRLEVIADAGHFPMLEQPQAFNHVLESFLGDCDPRSFRSSGAGLSRQAV</sequence>
<reference evidence="3 5" key="1">
    <citation type="submission" date="2019-03" db="EMBL/GenBank/DDBJ databases">
        <title>Genomic Encyclopedia of Type Strains, Phase IV (KMG-V): Genome sequencing to study the core and pangenomes of soil and plant-associated prokaryotes.</title>
        <authorList>
            <person name="Whitman W."/>
        </authorList>
    </citation>
    <scope>NUCLEOTIDE SEQUENCE [LARGE SCALE GENOMIC DNA]</scope>
    <source>
        <strain evidence="3 5">Hc14</strain>
    </source>
</reference>
<dbReference type="PANTHER" id="PTHR43798:SF31">
    <property type="entry name" value="AB HYDROLASE SUPERFAMILY PROTEIN YCLE"/>
    <property type="match status" value="1"/>
</dbReference>